<proteinExistence type="predicted"/>
<name>A0ABV2Z396_9ACTN</name>
<reference evidence="11 12" key="1">
    <citation type="submission" date="2024-06" db="EMBL/GenBank/DDBJ databases">
        <title>The Natural Products Discovery Center: Release of the First 8490 Sequenced Strains for Exploring Actinobacteria Biosynthetic Diversity.</title>
        <authorList>
            <person name="Kalkreuter E."/>
            <person name="Kautsar S.A."/>
            <person name="Yang D."/>
            <person name="Bader C.D."/>
            <person name="Teijaro C.N."/>
            <person name="Fluegel L."/>
            <person name="Davis C.M."/>
            <person name="Simpson J.R."/>
            <person name="Lauterbach L."/>
            <person name="Steele A.D."/>
            <person name="Gui C."/>
            <person name="Meng S."/>
            <person name="Li G."/>
            <person name="Viehrig K."/>
            <person name="Ye F."/>
            <person name="Su P."/>
            <person name="Kiefer A.F."/>
            <person name="Nichols A."/>
            <person name="Cepeda A.J."/>
            <person name="Yan W."/>
            <person name="Fan B."/>
            <person name="Jiang Y."/>
            <person name="Adhikari A."/>
            <person name="Zheng C.-J."/>
            <person name="Schuster L."/>
            <person name="Cowan T.M."/>
            <person name="Smanski M.J."/>
            <person name="Chevrette M.G."/>
            <person name="De Carvalho L.P.S."/>
            <person name="Shen B."/>
        </authorList>
    </citation>
    <scope>NUCLEOTIDE SEQUENCE [LARGE SCALE GENOMIC DNA]</scope>
    <source>
        <strain evidence="11 12">NPDC033039</strain>
    </source>
</reference>
<keyword evidence="9" id="KW-0472">Membrane</keyword>
<evidence type="ECO:0000256" key="1">
    <source>
        <dbReference type="ARBA" id="ARBA00000085"/>
    </source>
</evidence>
<gene>
    <name evidence="11" type="ORF">AB0E61_18620</name>
</gene>
<evidence type="ECO:0000313" key="11">
    <source>
        <dbReference type="EMBL" id="MEU3712096.1"/>
    </source>
</evidence>
<dbReference type="EMBL" id="JBEZVI010000014">
    <property type="protein sequence ID" value="MEU3712096.1"/>
    <property type="molecule type" value="Genomic_DNA"/>
</dbReference>
<comment type="caution">
    <text evidence="11">The sequence shown here is derived from an EMBL/GenBank/DDBJ whole genome shotgun (WGS) entry which is preliminary data.</text>
</comment>
<evidence type="ECO:0000256" key="9">
    <source>
        <dbReference type="SAM" id="Phobius"/>
    </source>
</evidence>
<dbReference type="InterPro" id="IPR050482">
    <property type="entry name" value="Sensor_HK_TwoCompSys"/>
</dbReference>
<dbReference type="Pfam" id="PF07730">
    <property type="entry name" value="HisKA_3"/>
    <property type="match status" value="1"/>
</dbReference>
<keyword evidence="8" id="KW-0902">Two-component regulatory system</keyword>
<evidence type="ECO:0000313" key="12">
    <source>
        <dbReference type="Proteomes" id="UP001550853"/>
    </source>
</evidence>
<organism evidence="11 12">
    <name type="scientific">Streptomyces catenulae</name>
    <dbReference type="NCBI Taxonomy" id="66875"/>
    <lineage>
        <taxon>Bacteria</taxon>
        <taxon>Bacillati</taxon>
        <taxon>Actinomycetota</taxon>
        <taxon>Actinomycetes</taxon>
        <taxon>Kitasatosporales</taxon>
        <taxon>Streptomycetaceae</taxon>
        <taxon>Streptomyces</taxon>
    </lineage>
</organism>
<keyword evidence="3" id="KW-0597">Phosphoprotein</keyword>
<feature type="transmembrane region" description="Helical" evidence="9">
    <location>
        <begin position="153"/>
        <end position="175"/>
    </location>
</feature>
<dbReference type="EC" id="2.7.13.3" evidence="2"/>
<dbReference type="InterPro" id="IPR011712">
    <property type="entry name" value="Sig_transdc_His_kin_sub3_dim/P"/>
</dbReference>
<evidence type="ECO:0000256" key="4">
    <source>
        <dbReference type="ARBA" id="ARBA00022679"/>
    </source>
</evidence>
<evidence type="ECO:0000256" key="3">
    <source>
        <dbReference type="ARBA" id="ARBA00022553"/>
    </source>
</evidence>
<dbReference type="PANTHER" id="PTHR24421:SF10">
    <property type="entry name" value="NITRATE_NITRITE SENSOR PROTEIN NARQ"/>
    <property type="match status" value="1"/>
</dbReference>
<keyword evidence="7" id="KW-0067">ATP-binding</keyword>
<keyword evidence="5" id="KW-0547">Nucleotide-binding</keyword>
<keyword evidence="9" id="KW-1133">Transmembrane helix</keyword>
<dbReference type="CDD" id="cd16917">
    <property type="entry name" value="HATPase_UhpB-NarQ-NarX-like"/>
    <property type="match status" value="1"/>
</dbReference>
<feature type="domain" description="Signal transduction histidine kinase subgroup 3 dimerisation and phosphoacceptor" evidence="10">
    <location>
        <begin position="195"/>
        <end position="258"/>
    </location>
</feature>
<keyword evidence="12" id="KW-1185">Reference proteome</keyword>
<evidence type="ECO:0000256" key="2">
    <source>
        <dbReference type="ARBA" id="ARBA00012438"/>
    </source>
</evidence>
<dbReference type="Gene3D" id="3.30.565.10">
    <property type="entry name" value="Histidine kinase-like ATPase, C-terminal domain"/>
    <property type="match status" value="1"/>
</dbReference>
<keyword evidence="6 11" id="KW-0418">Kinase</keyword>
<feature type="transmembrane region" description="Helical" evidence="9">
    <location>
        <begin position="48"/>
        <end position="71"/>
    </location>
</feature>
<dbReference type="Gene3D" id="1.20.5.1930">
    <property type="match status" value="1"/>
</dbReference>
<keyword evidence="9" id="KW-0812">Transmembrane</keyword>
<evidence type="ECO:0000256" key="5">
    <source>
        <dbReference type="ARBA" id="ARBA00022741"/>
    </source>
</evidence>
<keyword evidence="4" id="KW-0808">Transferase</keyword>
<accession>A0ABV2Z396</accession>
<evidence type="ECO:0000256" key="7">
    <source>
        <dbReference type="ARBA" id="ARBA00022840"/>
    </source>
</evidence>
<protein>
    <recommendedName>
        <fullName evidence="2">histidine kinase</fullName>
        <ecNumber evidence="2">2.7.13.3</ecNumber>
    </recommendedName>
</protein>
<dbReference type="Proteomes" id="UP001550853">
    <property type="component" value="Unassembled WGS sequence"/>
</dbReference>
<dbReference type="SUPFAM" id="SSF55874">
    <property type="entry name" value="ATPase domain of HSP90 chaperone/DNA topoisomerase II/histidine kinase"/>
    <property type="match status" value="1"/>
</dbReference>
<evidence type="ECO:0000259" key="10">
    <source>
        <dbReference type="Pfam" id="PF07730"/>
    </source>
</evidence>
<feature type="transmembrane region" description="Helical" evidence="9">
    <location>
        <begin position="20"/>
        <end position="36"/>
    </location>
</feature>
<dbReference type="GO" id="GO:0016301">
    <property type="term" value="F:kinase activity"/>
    <property type="evidence" value="ECO:0007669"/>
    <property type="project" value="UniProtKB-KW"/>
</dbReference>
<comment type="catalytic activity">
    <reaction evidence="1">
        <text>ATP + protein L-histidine = ADP + protein N-phospho-L-histidine.</text>
        <dbReference type="EC" id="2.7.13.3"/>
    </reaction>
</comment>
<dbReference type="PANTHER" id="PTHR24421">
    <property type="entry name" value="NITRATE/NITRITE SENSOR PROTEIN NARX-RELATED"/>
    <property type="match status" value="1"/>
</dbReference>
<evidence type="ECO:0000256" key="6">
    <source>
        <dbReference type="ARBA" id="ARBA00022777"/>
    </source>
</evidence>
<sequence>MAAMRRPFRPPTPANVCSRWLHLVTGGMVAVVALFIRPEPGGHGPLELVRAALLSVPPLVLLGLVPVVRLAEGLQARLMLVPGRPSPHRDARRAELTAAPSASAADLARTVCWLVLRVQTGALTLSASVWLPLQTVRLAGRGDGYALLAPLPLLGLAAVVVGAGALVAAAARWLLAPSAAERIAALEERTERLMEHNRLARELHDSIGHALTAVVVQAGAARAAGSAAFTGQALAAIEETGRRALEELEGVLEVLREDSPQPRDRPALTDAARLLDAARGAGAEVTAEVSGPLESVAGPVSREGYRILQEALTNVVRHAGPVPVTVRIAVHGGTVELDIRNRLGDAGPVSGSGRGLRGIRERARLLGGRAEAGPDAGSWRVHARLPAAVG</sequence>
<evidence type="ECO:0000256" key="8">
    <source>
        <dbReference type="ARBA" id="ARBA00023012"/>
    </source>
</evidence>
<dbReference type="InterPro" id="IPR036890">
    <property type="entry name" value="HATPase_C_sf"/>
</dbReference>